<dbReference type="InterPro" id="IPR036390">
    <property type="entry name" value="WH_DNA-bd_sf"/>
</dbReference>
<feature type="domain" description="HTH lysR-type" evidence="5">
    <location>
        <begin position="1"/>
        <end position="59"/>
    </location>
</feature>
<dbReference type="InterPro" id="IPR000847">
    <property type="entry name" value="LysR_HTH_N"/>
</dbReference>
<dbReference type="PROSITE" id="PS50931">
    <property type="entry name" value="HTH_LYSR"/>
    <property type="match status" value="1"/>
</dbReference>
<dbReference type="Pfam" id="PF03466">
    <property type="entry name" value="LysR_substrate"/>
    <property type="match status" value="1"/>
</dbReference>
<dbReference type="InterPro" id="IPR036388">
    <property type="entry name" value="WH-like_DNA-bd_sf"/>
</dbReference>
<comment type="similarity">
    <text evidence="1">Belongs to the LysR transcriptional regulatory family.</text>
</comment>
<keyword evidence="7" id="KW-1185">Reference proteome</keyword>
<organism evidence="6 7">
    <name type="scientific">Actinophytocola algeriensis</name>
    <dbReference type="NCBI Taxonomy" id="1768010"/>
    <lineage>
        <taxon>Bacteria</taxon>
        <taxon>Bacillati</taxon>
        <taxon>Actinomycetota</taxon>
        <taxon>Actinomycetes</taxon>
        <taxon>Pseudonocardiales</taxon>
        <taxon>Pseudonocardiaceae</taxon>
    </lineage>
</organism>
<dbReference type="SUPFAM" id="SSF46785">
    <property type="entry name" value="Winged helix' DNA-binding domain"/>
    <property type="match status" value="1"/>
</dbReference>
<proteinExistence type="inferred from homology"/>
<dbReference type="PRINTS" id="PR00039">
    <property type="entry name" value="HTHLYSR"/>
</dbReference>
<dbReference type="Pfam" id="PF00126">
    <property type="entry name" value="HTH_1"/>
    <property type="match status" value="1"/>
</dbReference>
<dbReference type="EMBL" id="JACHJQ010000009">
    <property type="protein sequence ID" value="MBB4911091.1"/>
    <property type="molecule type" value="Genomic_DNA"/>
</dbReference>
<sequence>MTSLDLLRTFLAVHRAGSVTAAAQLLDLSQPAVTAQLKVLEKNVGKPLFHRHARGVTTTAAGEDLAGRLAGPLDDLTAALGDFVGGKVSLHVGGPAEFMTLKALPALVELPDTALRVTFGMPDDLLDQLAKGGLDLVIAGARPRMRGILTAALYEEELTIVAAPRWYYPDGAGVLGDAPWVAYAEDLPLIRRYWKTVYKALPPGRAVVVVPDLRAVLAATVAGAGATVLPRYLCENELATGALRELIVRGDGELPTNTIYLAVRAGAFAEPHIARARDVLMSSAKEW</sequence>
<dbReference type="PANTHER" id="PTHR30126">
    <property type="entry name" value="HTH-TYPE TRANSCRIPTIONAL REGULATOR"/>
    <property type="match status" value="1"/>
</dbReference>
<dbReference type="Gene3D" id="3.40.190.10">
    <property type="entry name" value="Periplasmic binding protein-like II"/>
    <property type="match status" value="2"/>
</dbReference>
<dbReference type="GO" id="GO:0003700">
    <property type="term" value="F:DNA-binding transcription factor activity"/>
    <property type="evidence" value="ECO:0007669"/>
    <property type="project" value="InterPro"/>
</dbReference>
<dbReference type="Proteomes" id="UP000520767">
    <property type="component" value="Unassembled WGS sequence"/>
</dbReference>
<comment type="caution">
    <text evidence="6">The sequence shown here is derived from an EMBL/GenBank/DDBJ whole genome shotgun (WGS) entry which is preliminary data.</text>
</comment>
<name>A0A7W7QCG1_9PSEU</name>
<evidence type="ECO:0000256" key="3">
    <source>
        <dbReference type="ARBA" id="ARBA00023125"/>
    </source>
</evidence>
<dbReference type="AlphaFoldDB" id="A0A7W7QCG1"/>
<evidence type="ECO:0000259" key="5">
    <source>
        <dbReference type="PROSITE" id="PS50931"/>
    </source>
</evidence>
<accession>A0A7W7QCG1</accession>
<protein>
    <submittedName>
        <fullName evidence="6">DNA-binding transcriptional LysR family regulator</fullName>
    </submittedName>
</protein>
<dbReference type="RefSeq" id="WP_184815138.1">
    <property type="nucleotide sequence ID" value="NZ_JACHJQ010000009.1"/>
</dbReference>
<keyword evidence="4" id="KW-0804">Transcription</keyword>
<keyword evidence="3 6" id="KW-0238">DNA-binding</keyword>
<evidence type="ECO:0000313" key="6">
    <source>
        <dbReference type="EMBL" id="MBB4911091.1"/>
    </source>
</evidence>
<dbReference type="InterPro" id="IPR005119">
    <property type="entry name" value="LysR_subst-bd"/>
</dbReference>
<dbReference type="SUPFAM" id="SSF53850">
    <property type="entry name" value="Periplasmic binding protein-like II"/>
    <property type="match status" value="1"/>
</dbReference>
<evidence type="ECO:0000256" key="2">
    <source>
        <dbReference type="ARBA" id="ARBA00023015"/>
    </source>
</evidence>
<reference evidence="6 7" key="1">
    <citation type="submission" date="2020-08" db="EMBL/GenBank/DDBJ databases">
        <title>Genomic Encyclopedia of Type Strains, Phase III (KMG-III): the genomes of soil and plant-associated and newly described type strains.</title>
        <authorList>
            <person name="Whitman W."/>
        </authorList>
    </citation>
    <scope>NUCLEOTIDE SEQUENCE [LARGE SCALE GENOMIC DNA]</scope>
    <source>
        <strain evidence="6 7">CECT 8960</strain>
    </source>
</reference>
<evidence type="ECO:0000256" key="1">
    <source>
        <dbReference type="ARBA" id="ARBA00009437"/>
    </source>
</evidence>
<evidence type="ECO:0000256" key="4">
    <source>
        <dbReference type="ARBA" id="ARBA00023163"/>
    </source>
</evidence>
<dbReference type="GO" id="GO:0000976">
    <property type="term" value="F:transcription cis-regulatory region binding"/>
    <property type="evidence" value="ECO:0007669"/>
    <property type="project" value="TreeGrafter"/>
</dbReference>
<keyword evidence="2" id="KW-0805">Transcription regulation</keyword>
<gene>
    <name evidence="6" type="ORF">FHR82_007351</name>
</gene>
<dbReference type="Gene3D" id="1.10.10.10">
    <property type="entry name" value="Winged helix-like DNA-binding domain superfamily/Winged helix DNA-binding domain"/>
    <property type="match status" value="1"/>
</dbReference>
<dbReference type="PANTHER" id="PTHR30126:SF39">
    <property type="entry name" value="HTH-TYPE TRANSCRIPTIONAL REGULATOR CYSL"/>
    <property type="match status" value="1"/>
</dbReference>
<evidence type="ECO:0000313" key="7">
    <source>
        <dbReference type="Proteomes" id="UP000520767"/>
    </source>
</evidence>